<sequence length="144" mass="16727">MKHVMTAAALVAASLTSLPSQAGVSISVGEPGFYGQIDIGGYPQPQLVYPQPVIVQPAVTVLPPLYLRVPPGHIKHWDRYCRGYGACGRQVYFVRDDWYNRVYVPHYREYHHDNGRHEGWKHERHDDHRDEWHGDEWHGDRHEH</sequence>
<evidence type="ECO:0000313" key="3">
    <source>
        <dbReference type="Proteomes" id="UP000275777"/>
    </source>
</evidence>
<keyword evidence="1" id="KW-0732">Signal</keyword>
<feature type="chain" id="PRO_5041078821" evidence="1">
    <location>
        <begin position="23"/>
        <end position="144"/>
    </location>
</feature>
<gene>
    <name evidence="2" type="ORF">NCTC9695_01446</name>
</gene>
<dbReference type="Proteomes" id="UP000275777">
    <property type="component" value="Chromosome"/>
</dbReference>
<feature type="signal peptide" evidence="1">
    <location>
        <begin position="1"/>
        <end position="22"/>
    </location>
</feature>
<evidence type="ECO:0000313" key="2">
    <source>
        <dbReference type="EMBL" id="VEB41032.1"/>
    </source>
</evidence>
<reference evidence="2 3" key="1">
    <citation type="submission" date="2018-12" db="EMBL/GenBank/DDBJ databases">
        <authorList>
            <consortium name="Pathogen Informatics"/>
        </authorList>
    </citation>
    <scope>NUCLEOTIDE SEQUENCE [LARGE SCALE GENOMIC DNA]</scope>
    <source>
        <strain evidence="2 3">NCTC9695</strain>
    </source>
</reference>
<organism evidence="2 3">
    <name type="scientific">Chromobacterium violaceum</name>
    <dbReference type="NCBI Taxonomy" id="536"/>
    <lineage>
        <taxon>Bacteria</taxon>
        <taxon>Pseudomonadati</taxon>
        <taxon>Pseudomonadota</taxon>
        <taxon>Betaproteobacteria</taxon>
        <taxon>Neisseriales</taxon>
        <taxon>Chromobacteriaceae</taxon>
        <taxon>Chromobacterium</taxon>
    </lineage>
</organism>
<dbReference type="RefSeq" id="WP_043595545.1">
    <property type="nucleotide sequence ID" value="NZ_CP024028.1"/>
</dbReference>
<accession>A0A3S4I4K4</accession>
<proteinExistence type="predicted"/>
<name>A0A3S4I4K4_CHRVL</name>
<dbReference type="EMBL" id="LR134182">
    <property type="protein sequence ID" value="VEB41032.1"/>
    <property type="molecule type" value="Genomic_DNA"/>
</dbReference>
<dbReference type="GeneID" id="66366735"/>
<evidence type="ECO:0000256" key="1">
    <source>
        <dbReference type="SAM" id="SignalP"/>
    </source>
</evidence>
<protein>
    <submittedName>
        <fullName evidence="2">Uncharacterized protein</fullName>
    </submittedName>
</protein>
<dbReference type="AlphaFoldDB" id="A0A3S4I4K4"/>